<dbReference type="Proteomes" id="UP001222027">
    <property type="component" value="Unassembled WGS sequence"/>
</dbReference>
<evidence type="ECO:0000259" key="9">
    <source>
        <dbReference type="Pfam" id="PF04535"/>
    </source>
</evidence>
<keyword evidence="6 8" id="KW-1133">Transmembrane helix</keyword>
<dbReference type="EMBL" id="JAQQAF010000001">
    <property type="protein sequence ID" value="KAJ8514089.1"/>
    <property type="molecule type" value="Genomic_DNA"/>
</dbReference>
<evidence type="ECO:0000313" key="11">
    <source>
        <dbReference type="Proteomes" id="UP001222027"/>
    </source>
</evidence>
<protein>
    <recommendedName>
        <fullName evidence="8">CASP-like protein</fullName>
    </recommendedName>
</protein>
<dbReference type="InterPro" id="IPR006459">
    <property type="entry name" value="CASP/CASPL"/>
</dbReference>
<evidence type="ECO:0000256" key="5">
    <source>
        <dbReference type="ARBA" id="ARBA00022692"/>
    </source>
</evidence>
<dbReference type="PANTHER" id="PTHR33573:SF30">
    <property type="entry name" value="CASP-LIKE PROTEIN 2C1-RELATED"/>
    <property type="match status" value="1"/>
</dbReference>
<feature type="transmembrane region" description="Helical" evidence="8">
    <location>
        <begin position="99"/>
        <end position="118"/>
    </location>
</feature>
<evidence type="ECO:0000256" key="4">
    <source>
        <dbReference type="ARBA" id="ARBA00022475"/>
    </source>
</evidence>
<evidence type="ECO:0000313" key="10">
    <source>
        <dbReference type="EMBL" id="KAJ8514089.1"/>
    </source>
</evidence>
<comment type="similarity">
    <text evidence="2 8">Belongs to the Casparian strip membrane proteins (CASP) family.</text>
</comment>
<comment type="caution">
    <text evidence="10">The sequence shown here is derived from an EMBL/GenBank/DDBJ whole genome shotgun (WGS) entry which is preliminary data.</text>
</comment>
<name>A0AAV8S404_ENSVE</name>
<evidence type="ECO:0000256" key="1">
    <source>
        <dbReference type="ARBA" id="ARBA00004651"/>
    </source>
</evidence>
<feature type="transmembrane region" description="Helical" evidence="8">
    <location>
        <begin position="20"/>
        <end position="41"/>
    </location>
</feature>
<dbReference type="Pfam" id="PF04535">
    <property type="entry name" value="CASP_dom"/>
    <property type="match status" value="1"/>
</dbReference>
<organism evidence="10 11">
    <name type="scientific">Ensete ventricosum</name>
    <name type="common">Abyssinian banana</name>
    <name type="synonym">Musa ensete</name>
    <dbReference type="NCBI Taxonomy" id="4639"/>
    <lineage>
        <taxon>Eukaryota</taxon>
        <taxon>Viridiplantae</taxon>
        <taxon>Streptophyta</taxon>
        <taxon>Embryophyta</taxon>
        <taxon>Tracheophyta</taxon>
        <taxon>Spermatophyta</taxon>
        <taxon>Magnoliopsida</taxon>
        <taxon>Liliopsida</taxon>
        <taxon>Zingiberales</taxon>
        <taxon>Musaceae</taxon>
        <taxon>Ensete</taxon>
    </lineage>
</organism>
<evidence type="ECO:0000256" key="2">
    <source>
        <dbReference type="ARBA" id="ARBA00007651"/>
    </source>
</evidence>
<evidence type="ECO:0000256" key="7">
    <source>
        <dbReference type="ARBA" id="ARBA00023136"/>
    </source>
</evidence>
<gene>
    <name evidence="10" type="ORF">OPV22_004523</name>
</gene>
<reference evidence="10 11" key="1">
    <citation type="submission" date="2022-12" db="EMBL/GenBank/DDBJ databases">
        <title>Chromosome-scale assembly of the Ensete ventricosum genome.</title>
        <authorList>
            <person name="Dussert Y."/>
            <person name="Stocks J."/>
            <person name="Wendawek A."/>
            <person name="Woldeyes F."/>
            <person name="Nichols R.A."/>
            <person name="Borrell J.S."/>
        </authorList>
    </citation>
    <scope>NUCLEOTIDE SEQUENCE [LARGE SCALE GENOMIC DNA]</scope>
    <source>
        <strain evidence="11">cv. Maze</strain>
        <tissue evidence="10">Seeds</tissue>
    </source>
</reference>
<dbReference type="InterPro" id="IPR006702">
    <property type="entry name" value="CASP_dom"/>
</dbReference>
<accession>A0AAV8S404</accession>
<dbReference type="NCBIfam" id="TIGR01569">
    <property type="entry name" value="A_tha_TIGR01569"/>
    <property type="match status" value="1"/>
</dbReference>
<dbReference type="GO" id="GO:0005886">
    <property type="term" value="C:plasma membrane"/>
    <property type="evidence" value="ECO:0007669"/>
    <property type="project" value="UniProtKB-SubCell"/>
</dbReference>
<keyword evidence="11" id="KW-1185">Reference proteome</keyword>
<evidence type="ECO:0000256" key="8">
    <source>
        <dbReference type="RuleBase" id="RU361233"/>
    </source>
</evidence>
<keyword evidence="7 8" id="KW-0472">Membrane</keyword>
<keyword evidence="4 8" id="KW-1003">Cell membrane</keyword>
<proteinExistence type="inferred from homology"/>
<feature type="domain" description="Casparian strip membrane protein" evidence="9">
    <location>
        <begin position="18"/>
        <end position="154"/>
    </location>
</feature>
<feature type="transmembrane region" description="Helical" evidence="8">
    <location>
        <begin position="145"/>
        <end position="167"/>
    </location>
</feature>
<keyword evidence="5 8" id="KW-0812">Transmembrane</keyword>
<comment type="subunit">
    <text evidence="3 8">Homodimer and heterodimers.</text>
</comment>
<comment type="subcellular location">
    <subcellularLocation>
        <location evidence="1 8">Cell membrane</location>
        <topology evidence="1 8">Multi-pass membrane protein</topology>
    </subcellularLocation>
</comment>
<sequence>MGDQAESTLISSNDHQVFRLLGLSLRLAAIPLCAASLWVMATNKQANESYGKVEFSDLPGLRYMVCISAISLGYSVVSILFACLGCVNNDWFFFVSDQVVAYLMVTSGSAVAEVLYLAHEGDRKASWSEACSYYGRFCDRTKVSLALHLAALLCFIALFLVSSYTLFSKFEAPSSDASSSKGGGVGE</sequence>
<evidence type="ECO:0000256" key="3">
    <source>
        <dbReference type="ARBA" id="ARBA00011489"/>
    </source>
</evidence>
<dbReference type="AlphaFoldDB" id="A0AAV8S404"/>
<evidence type="ECO:0000256" key="6">
    <source>
        <dbReference type="ARBA" id="ARBA00022989"/>
    </source>
</evidence>
<dbReference type="PANTHER" id="PTHR33573">
    <property type="entry name" value="CASP-LIKE PROTEIN 4A4"/>
    <property type="match status" value="1"/>
</dbReference>
<feature type="transmembrane region" description="Helical" evidence="8">
    <location>
        <begin position="61"/>
        <end position="87"/>
    </location>
</feature>